<name>A0A0D9XZP5_9ORYZ</name>
<dbReference type="AlphaFoldDB" id="A0A0D9XZP5"/>
<reference evidence="2" key="3">
    <citation type="submission" date="2015-04" db="UniProtKB">
        <authorList>
            <consortium name="EnsemblPlants"/>
        </authorList>
    </citation>
    <scope>IDENTIFICATION</scope>
</reference>
<dbReference type="InterPro" id="IPR003121">
    <property type="entry name" value="SWIB_MDM2_domain"/>
</dbReference>
<accession>A0A0D9XZP5</accession>
<dbReference type="Gene3D" id="1.10.245.10">
    <property type="entry name" value="SWIB/MDM2 domain"/>
    <property type="match status" value="1"/>
</dbReference>
<evidence type="ECO:0000313" key="3">
    <source>
        <dbReference type="Proteomes" id="UP000032180"/>
    </source>
</evidence>
<dbReference type="HOGENOM" id="CLU_046065_3_1_1"/>
<dbReference type="PROSITE" id="PS51925">
    <property type="entry name" value="SWIB_MDM2"/>
    <property type="match status" value="1"/>
</dbReference>
<dbReference type="EnsemblPlants" id="LPERR12G11100.1">
    <property type="protein sequence ID" value="LPERR12G11100.1"/>
    <property type="gene ID" value="LPERR12G11100"/>
</dbReference>
<reference evidence="2 3" key="1">
    <citation type="submission" date="2012-08" db="EMBL/GenBank/DDBJ databases">
        <title>Oryza genome evolution.</title>
        <authorList>
            <person name="Wing R.A."/>
        </authorList>
    </citation>
    <scope>NUCLEOTIDE SEQUENCE</scope>
</reference>
<evidence type="ECO:0000259" key="1">
    <source>
        <dbReference type="PROSITE" id="PS51925"/>
    </source>
</evidence>
<dbReference type="Proteomes" id="UP000032180">
    <property type="component" value="Chromosome 12"/>
</dbReference>
<feature type="domain" description="DM2" evidence="1">
    <location>
        <begin position="101"/>
        <end position="185"/>
    </location>
</feature>
<evidence type="ECO:0000313" key="2">
    <source>
        <dbReference type="EnsemblPlants" id="LPERR12G11100.1"/>
    </source>
</evidence>
<dbReference type="CDD" id="cd10567">
    <property type="entry name" value="SWIB-MDM2_like"/>
    <property type="match status" value="1"/>
</dbReference>
<organism evidence="2 3">
    <name type="scientific">Leersia perrieri</name>
    <dbReference type="NCBI Taxonomy" id="77586"/>
    <lineage>
        <taxon>Eukaryota</taxon>
        <taxon>Viridiplantae</taxon>
        <taxon>Streptophyta</taxon>
        <taxon>Embryophyta</taxon>
        <taxon>Tracheophyta</taxon>
        <taxon>Spermatophyta</taxon>
        <taxon>Magnoliopsida</taxon>
        <taxon>Liliopsida</taxon>
        <taxon>Poales</taxon>
        <taxon>Poaceae</taxon>
        <taxon>BOP clade</taxon>
        <taxon>Oryzoideae</taxon>
        <taxon>Oryzeae</taxon>
        <taxon>Oryzinae</taxon>
        <taxon>Leersia</taxon>
    </lineage>
</organism>
<reference evidence="3" key="2">
    <citation type="submission" date="2013-12" db="EMBL/GenBank/DDBJ databases">
        <authorList>
            <person name="Yu Y."/>
            <person name="Lee S."/>
            <person name="de Baynast K."/>
            <person name="Wissotski M."/>
            <person name="Liu L."/>
            <person name="Talag J."/>
            <person name="Goicoechea J."/>
            <person name="Angelova A."/>
            <person name="Jetty R."/>
            <person name="Kudrna D."/>
            <person name="Golser W."/>
            <person name="Rivera L."/>
            <person name="Zhang J."/>
            <person name="Wing R."/>
        </authorList>
    </citation>
    <scope>NUCLEOTIDE SEQUENCE</scope>
</reference>
<keyword evidence="3" id="KW-1185">Reference proteome</keyword>
<dbReference type="InterPro" id="IPR019835">
    <property type="entry name" value="SWIB_domain"/>
</dbReference>
<dbReference type="eggNOG" id="KOG1946">
    <property type="taxonomic scope" value="Eukaryota"/>
</dbReference>
<dbReference type="InterPro" id="IPR036885">
    <property type="entry name" value="SWIB_MDM2_dom_sf"/>
</dbReference>
<dbReference type="SMART" id="SM00151">
    <property type="entry name" value="SWIB"/>
    <property type="match status" value="1"/>
</dbReference>
<dbReference type="Gramene" id="LPERR12G11100.1">
    <property type="protein sequence ID" value="LPERR12G11100.1"/>
    <property type="gene ID" value="LPERR12G11100"/>
</dbReference>
<proteinExistence type="predicted"/>
<dbReference type="Pfam" id="PF02201">
    <property type="entry name" value="SWIB"/>
    <property type="match status" value="1"/>
</dbReference>
<protein>
    <recommendedName>
        <fullName evidence="1">DM2 domain-containing protein</fullName>
    </recommendedName>
</protein>
<sequence length="198" mass="21507">MVYEVVLYSNLANPIPKPTRKPRAAAAPRAPAMSATAAAIRSGDVLACPVVALRRATAVSFRMRRGAAMRGVVAAASAEGAEAVEGGEKGKGKKKKRAASGIMKPKPISAELREFVGGAEELPRTEALKIIWAHIKGNNLQDPNNKKIIVCDEKLKKIFGGRDRVGFLEISGKEYQRVLLHRMLSWLKPGRKNVFLQI</sequence>
<dbReference type="SUPFAM" id="SSF47592">
    <property type="entry name" value="SWIB/MDM2 domain"/>
    <property type="match status" value="1"/>
</dbReference>
<dbReference type="PANTHER" id="PTHR13844">
    <property type="entry name" value="SWI/SNF-RELATED MATRIX-ASSOCIATED ACTIN-DEPENDENT REGULATOR OF CHROMATIN SUBFAMILY D"/>
    <property type="match status" value="1"/>
</dbReference>
<dbReference type="STRING" id="77586.A0A0D9XZP5"/>